<feature type="region of interest" description="Disordered" evidence="8">
    <location>
        <begin position="33"/>
        <end position="54"/>
    </location>
</feature>
<keyword evidence="3 7" id="KW-0479">Metal-binding</keyword>
<dbReference type="RefSeq" id="WP_090637567.1">
    <property type="nucleotide sequence ID" value="NZ_CVRB01000004.1"/>
</dbReference>
<dbReference type="OrthoDB" id="7933886at2"/>
<feature type="binding site" description="axial binding residue" evidence="7">
    <location>
        <position position="102"/>
    </location>
    <ligand>
        <name>heme c</name>
        <dbReference type="ChEBI" id="CHEBI:61717"/>
    </ligand>
    <ligandPart>
        <name>Fe</name>
        <dbReference type="ChEBI" id="CHEBI:18248"/>
    </ligandPart>
</feature>
<dbReference type="Pfam" id="PF13442">
    <property type="entry name" value="Cytochrome_CBB3"/>
    <property type="match status" value="1"/>
</dbReference>
<dbReference type="Gene3D" id="1.10.760.10">
    <property type="entry name" value="Cytochrome c-like domain"/>
    <property type="match status" value="1"/>
</dbReference>
<feature type="binding site" description="covalent" evidence="6">
    <location>
        <position position="66"/>
    </location>
    <ligand>
        <name>heme c</name>
        <dbReference type="ChEBI" id="CHEBI:61717"/>
    </ligand>
</feature>
<name>A0A0U1P1R0_9BACI</name>
<dbReference type="STRING" id="1499688.BN000_04168"/>
<dbReference type="Proteomes" id="UP000199087">
    <property type="component" value="Unassembled WGS sequence"/>
</dbReference>
<keyword evidence="2 6" id="KW-0349">Heme</keyword>
<evidence type="ECO:0000259" key="10">
    <source>
        <dbReference type="PROSITE" id="PS51007"/>
    </source>
</evidence>
<keyword evidence="4" id="KW-0249">Electron transport</keyword>
<evidence type="ECO:0000313" key="11">
    <source>
        <dbReference type="EMBL" id="CRK84167.1"/>
    </source>
</evidence>
<feature type="domain" description="Cytochrome c" evidence="10">
    <location>
        <begin position="50"/>
        <end position="123"/>
    </location>
</feature>
<dbReference type="PROSITE" id="PS51007">
    <property type="entry name" value="CYTC"/>
    <property type="match status" value="1"/>
</dbReference>
<evidence type="ECO:0000313" key="12">
    <source>
        <dbReference type="Proteomes" id="UP000199087"/>
    </source>
</evidence>
<dbReference type="InterPro" id="IPR012218">
    <property type="entry name" value="Cyt_c_BACSU-c550-type"/>
</dbReference>
<keyword evidence="12" id="KW-1185">Reference proteome</keyword>
<gene>
    <name evidence="11" type="primary">cccA</name>
    <name evidence="11" type="ORF">BN000_04168</name>
</gene>
<evidence type="ECO:0000256" key="7">
    <source>
        <dbReference type="PIRSR" id="PIRSR000025-2"/>
    </source>
</evidence>
<feature type="transmembrane region" description="Helical" evidence="9">
    <location>
        <begin position="6"/>
        <end position="25"/>
    </location>
</feature>
<dbReference type="PIRSF" id="PIRSF000025">
    <property type="entry name" value="Cytc_Bsub_c550"/>
    <property type="match status" value="1"/>
</dbReference>
<keyword evidence="1" id="KW-0813">Transport</keyword>
<dbReference type="GO" id="GO:0005506">
    <property type="term" value="F:iron ion binding"/>
    <property type="evidence" value="ECO:0007669"/>
    <property type="project" value="InterPro"/>
</dbReference>
<dbReference type="EMBL" id="CVRB01000004">
    <property type="protein sequence ID" value="CRK84167.1"/>
    <property type="molecule type" value="Genomic_DNA"/>
</dbReference>
<evidence type="ECO:0000256" key="8">
    <source>
        <dbReference type="SAM" id="MobiDB-lite"/>
    </source>
</evidence>
<evidence type="ECO:0000256" key="1">
    <source>
        <dbReference type="ARBA" id="ARBA00022448"/>
    </source>
</evidence>
<keyword evidence="9" id="KW-0812">Transmembrane</keyword>
<organism evidence="11 12">
    <name type="scientific">Neobacillus massiliamazoniensis</name>
    <dbReference type="NCBI Taxonomy" id="1499688"/>
    <lineage>
        <taxon>Bacteria</taxon>
        <taxon>Bacillati</taxon>
        <taxon>Bacillota</taxon>
        <taxon>Bacilli</taxon>
        <taxon>Bacillales</taxon>
        <taxon>Bacillaceae</taxon>
        <taxon>Neobacillus</taxon>
    </lineage>
</organism>
<evidence type="ECO:0000256" key="2">
    <source>
        <dbReference type="ARBA" id="ARBA00022617"/>
    </source>
</evidence>
<evidence type="ECO:0000256" key="6">
    <source>
        <dbReference type="PIRSR" id="PIRSR000025-1"/>
    </source>
</evidence>
<keyword evidence="9" id="KW-0472">Membrane</keyword>
<dbReference type="SUPFAM" id="SSF46626">
    <property type="entry name" value="Cytochrome c"/>
    <property type="match status" value="1"/>
</dbReference>
<evidence type="ECO:0000256" key="5">
    <source>
        <dbReference type="ARBA" id="ARBA00023004"/>
    </source>
</evidence>
<dbReference type="InterPro" id="IPR009056">
    <property type="entry name" value="Cyt_c-like_dom"/>
</dbReference>
<accession>A0A0U1P1R0</accession>
<evidence type="ECO:0000256" key="3">
    <source>
        <dbReference type="ARBA" id="ARBA00022723"/>
    </source>
</evidence>
<dbReference type="GO" id="GO:0016020">
    <property type="term" value="C:membrane"/>
    <property type="evidence" value="ECO:0007669"/>
    <property type="project" value="InterPro"/>
</dbReference>
<evidence type="ECO:0000256" key="9">
    <source>
        <dbReference type="SAM" id="Phobius"/>
    </source>
</evidence>
<keyword evidence="5 7" id="KW-0408">Iron</keyword>
<protein>
    <submittedName>
        <fullName evidence="11">Cytochrome c-550</fullName>
    </submittedName>
</protein>
<feature type="binding site" description="axial binding residue" evidence="7">
    <location>
        <position position="67"/>
    </location>
    <ligand>
        <name>heme c</name>
        <dbReference type="ChEBI" id="CHEBI:61717"/>
    </ligand>
    <ligandPart>
        <name>Fe</name>
        <dbReference type="ChEBI" id="CHEBI:18248"/>
    </ligandPart>
</feature>
<dbReference type="InterPro" id="IPR036909">
    <property type="entry name" value="Cyt_c-like_dom_sf"/>
</dbReference>
<dbReference type="GO" id="GO:0009055">
    <property type="term" value="F:electron transfer activity"/>
    <property type="evidence" value="ECO:0007669"/>
    <property type="project" value="InterPro"/>
</dbReference>
<feature type="binding site" description="covalent" evidence="6">
    <location>
        <position position="63"/>
    </location>
    <ligand>
        <name>heme c</name>
        <dbReference type="ChEBI" id="CHEBI:61717"/>
    </ligand>
</feature>
<dbReference type="PANTHER" id="PTHR37823:SF2">
    <property type="entry name" value="CYTOCHROME C-550"/>
    <property type="match status" value="1"/>
</dbReference>
<reference evidence="12" key="1">
    <citation type="submission" date="2015-05" db="EMBL/GenBank/DDBJ databases">
        <authorList>
            <person name="Urmite Genomes"/>
        </authorList>
    </citation>
    <scope>NUCLEOTIDE SEQUENCE [LARGE SCALE GENOMIC DNA]</scope>
    <source>
        <strain evidence="12">LF1</strain>
    </source>
</reference>
<proteinExistence type="predicted"/>
<dbReference type="AlphaFoldDB" id="A0A0U1P1R0"/>
<dbReference type="InterPro" id="IPR054780">
    <property type="entry name" value="Cytochro_C550_firm"/>
</dbReference>
<dbReference type="GO" id="GO:0020037">
    <property type="term" value="F:heme binding"/>
    <property type="evidence" value="ECO:0007669"/>
    <property type="project" value="InterPro"/>
</dbReference>
<sequence length="123" mass="13231">MKRNPVIPFVLIMVLGIVLVFFLSFKGLGDSKQLAKGNEKGTSGSDQAQTVSQKPEDIYKSTCIGCHGDQYQGGMGPSLKGVGKKVSKDQIKQYITQGKGNMPAGLVKPDQAEAMAEWVSKIQ</sequence>
<dbReference type="InterPro" id="IPR051811">
    <property type="entry name" value="Cytochrome_c550/c551-like"/>
</dbReference>
<keyword evidence="9" id="KW-1133">Transmembrane helix</keyword>
<comment type="PTM">
    <text evidence="6">Binds 1 heme c group covalently per subunit.</text>
</comment>
<dbReference type="NCBIfam" id="NF045773">
    <property type="entry name" value="cytochro_C550"/>
    <property type="match status" value="1"/>
</dbReference>
<dbReference type="PANTHER" id="PTHR37823">
    <property type="entry name" value="CYTOCHROME C-553-LIKE"/>
    <property type="match status" value="1"/>
</dbReference>
<feature type="compositionally biased region" description="Polar residues" evidence="8">
    <location>
        <begin position="40"/>
        <end position="53"/>
    </location>
</feature>
<evidence type="ECO:0000256" key="4">
    <source>
        <dbReference type="ARBA" id="ARBA00022982"/>
    </source>
</evidence>